<dbReference type="Pfam" id="PF01957">
    <property type="entry name" value="NfeD"/>
    <property type="match status" value="1"/>
</dbReference>
<evidence type="ECO:0000256" key="3">
    <source>
        <dbReference type="ARBA" id="ARBA00022989"/>
    </source>
</evidence>
<dbReference type="Proteomes" id="UP000625804">
    <property type="component" value="Unassembled WGS sequence"/>
</dbReference>
<dbReference type="Pfam" id="PF25145">
    <property type="entry name" value="NfeD1b_N"/>
    <property type="match status" value="1"/>
</dbReference>
<keyword evidence="4 5" id="KW-0472">Membrane</keyword>
<evidence type="ECO:0000259" key="6">
    <source>
        <dbReference type="Pfam" id="PF01957"/>
    </source>
</evidence>
<sequence length="449" mass="48260">MKRMLSVKKRATVISFIGLLFLFLLQTMIVNAQTEKIVYFIPVEKTVEQGLGAFLDRSIAEAEKANASQIVLEINTPGGAVDAAMDIANSLRNTDIPTTAFINKTALSAGAYLALNADQIVMVPHSTIGSAAIIDLEGNTAGKKAESAWLAEMKASAERNNRDPIYAMAMVDADIDLPEYGAKKGDLLTLTAEDALKVGYAEKIVNTRSELLDYLGLSGATIVEMNESFAEKVARFITHPVVIPILLSIGSLGLVMELYTPGFGIPGTMGLISLLLFFYGHMIAGLAGMESIILVVIGFILLVLEFFVPGGILGLIGVLAIIGSLLLAANDISHMIFSILIALVVTIVASVILFKRFGYEKGIFRRIILFDSTSSDKGYVATTTRSELVGQEGISETPLRPSGVAIFNGERIDVVTEGGFINANKKVKIIKVEGPKIVVREIKNEQEDS</sequence>
<protein>
    <submittedName>
        <fullName evidence="9">Nodulation protein NfeD</fullName>
    </submittedName>
</protein>
<accession>A0A8J8GDM7</accession>
<evidence type="ECO:0000256" key="5">
    <source>
        <dbReference type="SAM" id="Phobius"/>
    </source>
</evidence>
<gene>
    <name evidence="9" type="ORF">HR057_00725</name>
</gene>
<feature type="domain" description="NfeD1b N-terminal" evidence="8">
    <location>
        <begin position="38"/>
        <end position="224"/>
    </location>
</feature>
<evidence type="ECO:0000313" key="10">
    <source>
        <dbReference type="Proteomes" id="UP000625804"/>
    </source>
</evidence>
<evidence type="ECO:0000259" key="8">
    <source>
        <dbReference type="Pfam" id="PF25145"/>
    </source>
</evidence>
<dbReference type="InterPro" id="IPR002810">
    <property type="entry name" value="NfeD-like_C"/>
</dbReference>
<dbReference type="Gene3D" id="2.40.50.140">
    <property type="entry name" value="Nucleic acid-binding proteins"/>
    <property type="match status" value="1"/>
</dbReference>
<dbReference type="InterPro" id="IPR056739">
    <property type="entry name" value="NfeD_membrane"/>
</dbReference>
<dbReference type="EMBL" id="JABTTE010000001">
    <property type="protein sequence ID" value="NSL50285.1"/>
    <property type="molecule type" value="Genomic_DNA"/>
</dbReference>
<evidence type="ECO:0000256" key="1">
    <source>
        <dbReference type="ARBA" id="ARBA00004141"/>
    </source>
</evidence>
<dbReference type="InterPro" id="IPR012340">
    <property type="entry name" value="NA-bd_OB-fold"/>
</dbReference>
<feature type="transmembrane region" description="Helical" evidence="5">
    <location>
        <begin position="286"/>
        <end position="304"/>
    </location>
</feature>
<dbReference type="InterPro" id="IPR029045">
    <property type="entry name" value="ClpP/crotonase-like_dom_sf"/>
</dbReference>
<comment type="caution">
    <text evidence="9">The sequence shown here is derived from an EMBL/GenBank/DDBJ whole genome shotgun (WGS) entry which is preliminary data.</text>
</comment>
<dbReference type="SUPFAM" id="SSF52096">
    <property type="entry name" value="ClpP/crotonase"/>
    <property type="match status" value="1"/>
</dbReference>
<reference evidence="9" key="1">
    <citation type="submission" date="2020-06" db="EMBL/GenBank/DDBJ databases">
        <title>A novel thermopfilic bacterium from Erzurum, Turkey.</title>
        <authorList>
            <person name="Adiguzel A."/>
            <person name="Ay H."/>
            <person name="Baltaci M.O."/>
        </authorList>
    </citation>
    <scope>NUCLEOTIDE SEQUENCE</scope>
    <source>
        <strain evidence="9">P2</strain>
    </source>
</reference>
<feature type="domain" description="NfeD integral membrane" evidence="7">
    <location>
        <begin position="242"/>
        <end position="355"/>
    </location>
</feature>
<organism evidence="9 10">
    <name type="scientific">Calidifontibacillus erzurumensis</name>
    <dbReference type="NCBI Taxonomy" id="2741433"/>
    <lineage>
        <taxon>Bacteria</taxon>
        <taxon>Bacillati</taxon>
        <taxon>Bacillota</taxon>
        <taxon>Bacilli</taxon>
        <taxon>Bacillales</taxon>
        <taxon>Bacillaceae</taxon>
        <taxon>Calidifontibacillus/Schinkia group</taxon>
        <taxon>Calidifontibacillus</taxon>
    </lineage>
</organism>
<keyword evidence="3 5" id="KW-1133">Transmembrane helix</keyword>
<evidence type="ECO:0000259" key="7">
    <source>
        <dbReference type="Pfam" id="PF24961"/>
    </source>
</evidence>
<feature type="transmembrane region" description="Helical" evidence="5">
    <location>
        <begin position="263"/>
        <end position="280"/>
    </location>
</feature>
<keyword evidence="2 5" id="KW-0812">Transmembrane</keyword>
<dbReference type="InterPro" id="IPR056738">
    <property type="entry name" value="NfeD1b_N"/>
</dbReference>
<dbReference type="InterPro" id="IPR052165">
    <property type="entry name" value="Membrane_assoc_protease"/>
</dbReference>
<feature type="domain" description="NfeD-like C-terminal" evidence="6">
    <location>
        <begin position="386"/>
        <end position="440"/>
    </location>
</feature>
<dbReference type="CDD" id="cd07021">
    <property type="entry name" value="Clp_protease_NfeD_like"/>
    <property type="match status" value="1"/>
</dbReference>
<evidence type="ECO:0000313" key="9">
    <source>
        <dbReference type="EMBL" id="NSL50285.1"/>
    </source>
</evidence>
<comment type="subcellular location">
    <subcellularLocation>
        <location evidence="1">Membrane</location>
        <topology evidence="1">Multi-pass membrane protein</topology>
    </subcellularLocation>
</comment>
<evidence type="ECO:0000256" key="2">
    <source>
        <dbReference type="ARBA" id="ARBA00022692"/>
    </source>
</evidence>
<dbReference type="PANTHER" id="PTHR33507:SF3">
    <property type="entry name" value="INNER MEMBRANE PROTEIN YBBJ"/>
    <property type="match status" value="1"/>
</dbReference>
<dbReference type="Pfam" id="PF24961">
    <property type="entry name" value="NfeD_membrane"/>
    <property type="match status" value="1"/>
</dbReference>
<evidence type="ECO:0000256" key="4">
    <source>
        <dbReference type="ARBA" id="ARBA00023136"/>
    </source>
</evidence>
<dbReference type="PANTHER" id="PTHR33507">
    <property type="entry name" value="INNER MEMBRANE PROTEIN YBBJ"/>
    <property type="match status" value="1"/>
</dbReference>
<keyword evidence="10" id="KW-1185">Reference proteome</keyword>
<feature type="transmembrane region" description="Helical" evidence="5">
    <location>
        <begin position="335"/>
        <end position="354"/>
    </location>
</feature>
<proteinExistence type="predicted"/>
<dbReference type="AlphaFoldDB" id="A0A8J8GDM7"/>
<dbReference type="GO" id="GO:0005886">
    <property type="term" value="C:plasma membrane"/>
    <property type="evidence" value="ECO:0007669"/>
    <property type="project" value="TreeGrafter"/>
</dbReference>
<dbReference type="Gene3D" id="3.90.226.10">
    <property type="entry name" value="2-enoyl-CoA Hydratase, Chain A, domain 1"/>
    <property type="match status" value="1"/>
</dbReference>
<name>A0A8J8GDM7_9BACI</name>